<dbReference type="CDD" id="cd00090">
    <property type="entry name" value="HTH_ARSR"/>
    <property type="match status" value="1"/>
</dbReference>
<dbReference type="InterPro" id="IPR036390">
    <property type="entry name" value="WH_DNA-bd_sf"/>
</dbReference>
<dbReference type="SMART" id="SM00418">
    <property type="entry name" value="HTH_ARSR"/>
    <property type="match status" value="1"/>
</dbReference>
<dbReference type="AlphaFoldDB" id="A0A8J3VFC1"/>
<dbReference type="EMBL" id="BONY01000009">
    <property type="protein sequence ID" value="GIH03748.1"/>
    <property type="molecule type" value="Genomic_DNA"/>
</dbReference>
<evidence type="ECO:0000313" key="3">
    <source>
        <dbReference type="Proteomes" id="UP000612899"/>
    </source>
</evidence>
<dbReference type="Proteomes" id="UP000612899">
    <property type="component" value="Unassembled WGS sequence"/>
</dbReference>
<accession>A0A8J3VFC1</accession>
<gene>
    <name evidence="2" type="ORF">Rhe02_18150</name>
</gene>
<evidence type="ECO:0000313" key="2">
    <source>
        <dbReference type="EMBL" id="GIH03748.1"/>
    </source>
</evidence>
<dbReference type="InterPro" id="IPR011991">
    <property type="entry name" value="ArsR-like_HTH"/>
</dbReference>
<sequence>MRAFLWGPGDLDSAVLRGYSRNMSLTNRYGDLEISDPQALRALAHPTRLAILERLQRHGPSTASQLSPYVGATPSVVSWHLRHLAGFGYVKDWDGAATKRERGWQAASRGYRYVAREGDAEALEAARQLQVEHFAGAAEVPMRWLEHDEAQLPAPWQEIAGLSNTRVKLTRAELAAVEDGIEALLAPYVNRIESDAPEDARGVRMLRYVLPEADAEQAQP</sequence>
<dbReference type="InterPro" id="IPR001845">
    <property type="entry name" value="HTH_ArsR_DNA-bd_dom"/>
</dbReference>
<dbReference type="Pfam" id="PF01022">
    <property type="entry name" value="HTH_5"/>
    <property type="match status" value="1"/>
</dbReference>
<protein>
    <submittedName>
        <fullName evidence="2">Transcriptional regulator</fullName>
    </submittedName>
</protein>
<keyword evidence="3" id="KW-1185">Reference proteome</keyword>
<proteinExistence type="predicted"/>
<dbReference type="SUPFAM" id="SSF46785">
    <property type="entry name" value="Winged helix' DNA-binding domain"/>
    <property type="match status" value="1"/>
</dbReference>
<dbReference type="Gene3D" id="1.10.10.10">
    <property type="entry name" value="Winged helix-like DNA-binding domain superfamily/Winged helix DNA-binding domain"/>
    <property type="match status" value="1"/>
</dbReference>
<comment type="caution">
    <text evidence="2">The sequence shown here is derived from an EMBL/GenBank/DDBJ whole genome shotgun (WGS) entry which is preliminary data.</text>
</comment>
<dbReference type="InterPro" id="IPR036388">
    <property type="entry name" value="WH-like_DNA-bd_sf"/>
</dbReference>
<organism evidence="2 3">
    <name type="scientific">Rhizocola hellebori</name>
    <dbReference type="NCBI Taxonomy" id="1392758"/>
    <lineage>
        <taxon>Bacteria</taxon>
        <taxon>Bacillati</taxon>
        <taxon>Actinomycetota</taxon>
        <taxon>Actinomycetes</taxon>
        <taxon>Micromonosporales</taxon>
        <taxon>Micromonosporaceae</taxon>
        <taxon>Rhizocola</taxon>
    </lineage>
</organism>
<evidence type="ECO:0000259" key="1">
    <source>
        <dbReference type="SMART" id="SM00418"/>
    </source>
</evidence>
<name>A0A8J3VFC1_9ACTN</name>
<reference evidence="2" key="1">
    <citation type="submission" date="2021-01" db="EMBL/GenBank/DDBJ databases">
        <title>Whole genome shotgun sequence of Rhizocola hellebori NBRC 109834.</title>
        <authorList>
            <person name="Komaki H."/>
            <person name="Tamura T."/>
        </authorList>
    </citation>
    <scope>NUCLEOTIDE SEQUENCE</scope>
    <source>
        <strain evidence="2">NBRC 109834</strain>
    </source>
</reference>
<dbReference type="GO" id="GO:0003700">
    <property type="term" value="F:DNA-binding transcription factor activity"/>
    <property type="evidence" value="ECO:0007669"/>
    <property type="project" value="InterPro"/>
</dbReference>
<feature type="domain" description="HTH arsR-type" evidence="1">
    <location>
        <begin position="38"/>
        <end position="131"/>
    </location>
</feature>